<dbReference type="RefSeq" id="WP_201095342.1">
    <property type="nucleotide sequence ID" value="NZ_CP067393.1"/>
</dbReference>
<reference evidence="1 2" key="1">
    <citation type="submission" date="2021-01" db="EMBL/GenBank/DDBJ databases">
        <title>Entomomonas sp. F2A isolated from a house cricket (Acheta domesticus).</title>
        <authorList>
            <person name="Spergser J."/>
            <person name="Busse H.-J."/>
        </authorList>
    </citation>
    <scope>NUCLEOTIDE SEQUENCE [LARGE SCALE GENOMIC DNA]</scope>
    <source>
        <strain evidence="1 2">F2A</strain>
    </source>
</reference>
<gene>
    <name evidence="1" type="ORF">JHT90_06440</name>
</gene>
<sequence length="98" mass="11557">MQISLFSGYFPPEDDDEEQLKEGPVVKNIVKMDYMITVGLAVWFSNLTDLEIASQQTGWPRDSEELCLIVQEFYDQIVIKDRETDEVTYYERLFIHEN</sequence>
<proteinExistence type="predicted"/>
<evidence type="ECO:0000313" key="2">
    <source>
        <dbReference type="Proteomes" id="UP000595278"/>
    </source>
</evidence>
<protein>
    <submittedName>
        <fullName evidence="1">Uncharacterized protein</fullName>
    </submittedName>
</protein>
<keyword evidence="2" id="KW-1185">Reference proteome</keyword>
<name>A0A974NHY7_9GAMM</name>
<dbReference type="KEGG" id="eaz:JHT90_06440"/>
<evidence type="ECO:0000313" key="1">
    <source>
        <dbReference type="EMBL" id="QQP86877.1"/>
    </source>
</evidence>
<organism evidence="1 2">
    <name type="scientific">Entomomonas asaccharolytica</name>
    <dbReference type="NCBI Taxonomy" id="2785331"/>
    <lineage>
        <taxon>Bacteria</taxon>
        <taxon>Pseudomonadati</taxon>
        <taxon>Pseudomonadota</taxon>
        <taxon>Gammaproteobacteria</taxon>
        <taxon>Pseudomonadales</taxon>
        <taxon>Pseudomonadaceae</taxon>
        <taxon>Entomomonas</taxon>
    </lineage>
</organism>
<dbReference type="AlphaFoldDB" id="A0A974NHY7"/>
<dbReference type="Proteomes" id="UP000595278">
    <property type="component" value="Chromosome"/>
</dbReference>
<dbReference type="EMBL" id="CP067393">
    <property type="protein sequence ID" value="QQP86877.1"/>
    <property type="molecule type" value="Genomic_DNA"/>
</dbReference>
<accession>A0A974NHY7</accession>